<proteinExistence type="predicted"/>
<reference evidence="1" key="1">
    <citation type="journal article" date="2021" name="New Phytol.">
        <title>Evolutionary innovations through gain and loss of genes in the ectomycorrhizal Boletales.</title>
        <authorList>
            <person name="Wu G."/>
            <person name="Miyauchi S."/>
            <person name="Morin E."/>
            <person name="Kuo A."/>
            <person name="Drula E."/>
            <person name="Varga T."/>
            <person name="Kohler A."/>
            <person name="Feng B."/>
            <person name="Cao Y."/>
            <person name="Lipzen A."/>
            <person name="Daum C."/>
            <person name="Hundley H."/>
            <person name="Pangilinan J."/>
            <person name="Johnson J."/>
            <person name="Barry K."/>
            <person name="LaButti K."/>
            <person name="Ng V."/>
            <person name="Ahrendt S."/>
            <person name="Min B."/>
            <person name="Choi I.G."/>
            <person name="Park H."/>
            <person name="Plett J.M."/>
            <person name="Magnuson J."/>
            <person name="Spatafora J.W."/>
            <person name="Nagy L.G."/>
            <person name="Henrissat B."/>
            <person name="Grigoriev I.V."/>
            <person name="Yang Z.L."/>
            <person name="Xu J."/>
            <person name="Martin F.M."/>
        </authorList>
    </citation>
    <scope>NUCLEOTIDE SEQUENCE</scope>
    <source>
        <strain evidence="1">ATCC 28755</strain>
    </source>
</reference>
<dbReference type="Proteomes" id="UP000790377">
    <property type="component" value="Unassembled WGS sequence"/>
</dbReference>
<evidence type="ECO:0000313" key="2">
    <source>
        <dbReference type="Proteomes" id="UP000790377"/>
    </source>
</evidence>
<accession>A0ACB8A7S6</accession>
<evidence type="ECO:0000313" key="1">
    <source>
        <dbReference type="EMBL" id="KAH7909112.1"/>
    </source>
</evidence>
<keyword evidence="2" id="KW-1185">Reference proteome</keyword>
<dbReference type="EMBL" id="MU267778">
    <property type="protein sequence ID" value="KAH7909112.1"/>
    <property type="molecule type" value="Genomic_DNA"/>
</dbReference>
<organism evidence="1 2">
    <name type="scientific">Hygrophoropsis aurantiaca</name>
    <dbReference type="NCBI Taxonomy" id="72124"/>
    <lineage>
        <taxon>Eukaryota</taxon>
        <taxon>Fungi</taxon>
        <taxon>Dikarya</taxon>
        <taxon>Basidiomycota</taxon>
        <taxon>Agaricomycotina</taxon>
        <taxon>Agaricomycetes</taxon>
        <taxon>Agaricomycetidae</taxon>
        <taxon>Boletales</taxon>
        <taxon>Coniophorineae</taxon>
        <taxon>Hygrophoropsidaceae</taxon>
        <taxon>Hygrophoropsis</taxon>
    </lineage>
</organism>
<name>A0ACB8A7S6_9AGAM</name>
<protein>
    <submittedName>
        <fullName evidence="1">Mitochondrial Lipoyl synthase</fullName>
    </submittedName>
</protein>
<sequence>MSNSLLMKACLRPARACRASTHTRRLATPSASKTQGSFSEILSSGPSLDDFISGDSSDRIVLGNTKGPRLPTFLKTKIPSGASFNKIKKDLRGLNLHTVCEEARCPNIGDCWGGKEGATEEEGKRAATATIMLMGDTCTRGCRFCSVKTSRAPPPLDPHEPEHTAEAISRWGLGYIVLTSVDRDDLADGGAHHFAETIRKIKHKAPQILVEALTGDFAGSMEHVSIVARSGLDVYAHNIETVEALTPFVRDRRATFRQSLKVLEHAKNEGVRITKTSIMLGVGENEEQVMDALRELRKVDVDVVTFGQYMRPTKRHMKVDRYVEPAEFDRWKQVAEGLGFLYVASGPLVRSSYKAGEYFIENVLKGKAHGKRAGSLVEDAQSPSSSQSI</sequence>
<comment type="caution">
    <text evidence="1">The sequence shown here is derived from an EMBL/GenBank/DDBJ whole genome shotgun (WGS) entry which is preliminary data.</text>
</comment>
<gene>
    <name evidence="1" type="ORF">BJ138DRAFT_1156080</name>
</gene>